<dbReference type="AlphaFoldDB" id="A0A2S6GZK3"/>
<evidence type="ECO:0000256" key="1">
    <source>
        <dbReference type="ARBA" id="ARBA00001282"/>
    </source>
</evidence>
<dbReference type="FunFam" id="3.90.550.10:FF:000003">
    <property type="entry name" value="2-C-methyl-D-erythritol 4-phosphate cytidylyltransferase"/>
    <property type="match status" value="1"/>
</dbReference>
<dbReference type="UniPathway" id="UPA00056">
    <property type="reaction ID" value="UER00093"/>
</dbReference>
<accession>A0A2S6GZK3</accession>
<dbReference type="Gene3D" id="3.90.550.10">
    <property type="entry name" value="Spore Coat Polysaccharide Biosynthesis Protein SpsA, Chain A"/>
    <property type="match status" value="1"/>
</dbReference>
<dbReference type="PANTHER" id="PTHR32125:SF4">
    <property type="entry name" value="2-C-METHYL-D-ERYTHRITOL 4-PHOSPHATE CYTIDYLYLTRANSFERASE, CHLOROPLASTIC"/>
    <property type="match status" value="1"/>
</dbReference>
<feature type="site" description="Transition state stabilizer" evidence="7">
    <location>
        <position position="31"/>
    </location>
</feature>
<dbReference type="Pfam" id="PF01128">
    <property type="entry name" value="IspD"/>
    <property type="match status" value="1"/>
</dbReference>
<dbReference type="Proteomes" id="UP000239203">
    <property type="component" value="Unassembled WGS sequence"/>
</dbReference>
<sequence>MPELQMAPDAAGGEPTARAVAVVPAAGRGERLGYGMPKALVPVRGTALLTHAVRGLLNAGCVRHVVVAAPPADVEVVAALLRDADLPADVVPGGADRTDSVRRAFEHAVKAVPDVRVVLVHDAARAFTPPSVIRAVVAAVASGAPAVIPVLPMADTVKQVDFDGTVLATPDRSALRVVQTPQGFATDVLTRAYAEAGDSATDDAGLVEKIGVPVATVPGHACAMKVTTPFDLAIAEAVLAGQENS</sequence>
<dbReference type="SUPFAM" id="SSF53448">
    <property type="entry name" value="Nucleotide-diphospho-sugar transferases"/>
    <property type="match status" value="1"/>
</dbReference>
<comment type="caution">
    <text evidence="8">The sequence shown here is derived from an EMBL/GenBank/DDBJ whole genome shotgun (WGS) entry which is preliminary data.</text>
</comment>
<feature type="site" description="Transition state stabilizer" evidence="7">
    <location>
        <position position="38"/>
    </location>
</feature>
<comment type="catalytic activity">
    <reaction evidence="1 7">
        <text>2-C-methyl-D-erythritol 4-phosphate + CTP + H(+) = 4-CDP-2-C-methyl-D-erythritol + diphosphate</text>
        <dbReference type="Rhea" id="RHEA:13429"/>
        <dbReference type="ChEBI" id="CHEBI:15378"/>
        <dbReference type="ChEBI" id="CHEBI:33019"/>
        <dbReference type="ChEBI" id="CHEBI:37563"/>
        <dbReference type="ChEBI" id="CHEBI:57823"/>
        <dbReference type="ChEBI" id="CHEBI:58262"/>
        <dbReference type="EC" id="2.7.7.60"/>
    </reaction>
</comment>
<keyword evidence="5 7" id="KW-0548">Nucleotidyltransferase</keyword>
<keyword evidence="9" id="KW-1185">Reference proteome</keyword>
<dbReference type="InterPro" id="IPR001228">
    <property type="entry name" value="IspD"/>
</dbReference>
<dbReference type="GO" id="GO:0050518">
    <property type="term" value="F:2-C-methyl-D-erythritol 4-phosphate cytidylyltransferase activity"/>
    <property type="evidence" value="ECO:0007669"/>
    <property type="project" value="UniProtKB-UniRule"/>
</dbReference>
<feature type="site" description="Positions MEP for the nucleophilic attack" evidence="7">
    <location>
        <position position="172"/>
    </location>
</feature>
<evidence type="ECO:0000256" key="2">
    <source>
        <dbReference type="ARBA" id="ARBA00004787"/>
    </source>
</evidence>
<evidence type="ECO:0000313" key="9">
    <source>
        <dbReference type="Proteomes" id="UP000239203"/>
    </source>
</evidence>
<dbReference type="EC" id="2.7.7.60" evidence="7"/>
<proteinExistence type="inferred from homology"/>
<protein>
    <recommendedName>
        <fullName evidence="7">2-C-methyl-D-erythritol 4-phosphate cytidylyltransferase</fullName>
        <ecNumber evidence="7">2.7.7.60</ecNumber>
    </recommendedName>
    <alternativeName>
        <fullName evidence="7">4-diphosphocytidyl-2C-methyl-D-erythritol synthase</fullName>
    </alternativeName>
    <alternativeName>
        <fullName evidence="7">MEP cytidylyltransferase</fullName>
        <shortName evidence="7">MCT</shortName>
    </alternativeName>
</protein>
<dbReference type="HAMAP" id="MF_00108">
    <property type="entry name" value="IspD"/>
    <property type="match status" value="1"/>
</dbReference>
<dbReference type="InterPro" id="IPR018294">
    <property type="entry name" value="ISPD_synthase_CS"/>
</dbReference>
<dbReference type="InterPro" id="IPR029044">
    <property type="entry name" value="Nucleotide-diphossugar_trans"/>
</dbReference>
<name>A0A2S6GZK3_9PSEU</name>
<comment type="similarity">
    <text evidence="3 7">Belongs to the IspD/TarI cytidylyltransferase family. IspD subfamily.</text>
</comment>
<dbReference type="InterPro" id="IPR034683">
    <property type="entry name" value="IspD/TarI"/>
</dbReference>
<organism evidence="8 9">
    <name type="scientific">Actinokineospora auranticolor</name>
    <dbReference type="NCBI Taxonomy" id="155976"/>
    <lineage>
        <taxon>Bacteria</taxon>
        <taxon>Bacillati</taxon>
        <taxon>Actinomycetota</taxon>
        <taxon>Actinomycetes</taxon>
        <taxon>Pseudonocardiales</taxon>
        <taxon>Pseudonocardiaceae</taxon>
        <taxon>Actinokineospora</taxon>
    </lineage>
</organism>
<evidence type="ECO:0000256" key="5">
    <source>
        <dbReference type="ARBA" id="ARBA00022695"/>
    </source>
</evidence>
<evidence type="ECO:0000256" key="7">
    <source>
        <dbReference type="HAMAP-Rule" id="MF_00108"/>
    </source>
</evidence>
<keyword evidence="6 7" id="KW-0414">Isoprene biosynthesis</keyword>
<gene>
    <name evidence="7" type="primary">ispD</name>
    <name evidence="8" type="ORF">CLV40_102556</name>
</gene>
<evidence type="ECO:0000256" key="4">
    <source>
        <dbReference type="ARBA" id="ARBA00022679"/>
    </source>
</evidence>
<comment type="pathway">
    <text evidence="2 7">Isoprenoid biosynthesis; isopentenyl diphosphate biosynthesis via DXP pathway; isopentenyl diphosphate from 1-deoxy-D-xylulose 5-phosphate: step 2/6.</text>
</comment>
<evidence type="ECO:0000256" key="6">
    <source>
        <dbReference type="ARBA" id="ARBA00023229"/>
    </source>
</evidence>
<keyword evidence="4 7" id="KW-0808">Transferase</keyword>
<dbReference type="PROSITE" id="PS01295">
    <property type="entry name" value="ISPD"/>
    <property type="match status" value="1"/>
</dbReference>
<evidence type="ECO:0000313" key="8">
    <source>
        <dbReference type="EMBL" id="PPK70638.1"/>
    </source>
</evidence>
<dbReference type="EMBL" id="PTIX01000002">
    <property type="protein sequence ID" value="PPK70638.1"/>
    <property type="molecule type" value="Genomic_DNA"/>
</dbReference>
<dbReference type="CDD" id="cd02516">
    <property type="entry name" value="CDP-ME_synthetase"/>
    <property type="match status" value="1"/>
</dbReference>
<evidence type="ECO:0000256" key="3">
    <source>
        <dbReference type="ARBA" id="ARBA00009789"/>
    </source>
</evidence>
<dbReference type="RefSeq" id="WP_374065236.1">
    <property type="nucleotide sequence ID" value="NZ_CP154825.1"/>
</dbReference>
<reference evidence="8 9" key="1">
    <citation type="submission" date="2018-02" db="EMBL/GenBank/DDBJ databases">
        <title>Genomic Encyclopedia of Archaeal and Bacterial Type Strains, Phase II (KMG-II): from individual species to whole genera.</title>
        <authorList>
            <person name="Goeker M."/>
        </authorList>
    </citation>
    <scope>NUCLEOTIDE SEQUENCE [LARGE SCALE GENOMIC DNA]</scope>
    <source>
        <strain evidence="8 9">YU 961-1</strain>
    </source>
</reference>
<comment type="function">
    <text evidence="7">Catalyzes the formation of 4-diphosphocytidyl-2-C-methyl-D-erythritol from CTP and 2-C-methyl-D-erythritol 4-phosphate (MEP).</text>
</comment>
<dbReference type="InterPro" id="IPR050088">
    <property type="entry name" value="IspD/TarI_cytidylyltransf_bact"/>
</dbReference>
<dbReference type="PANTHER" id="PTHR32125">
    <property type="entry name" value="2-C-METHYL-D-ERYTHRITOL 4-PHOSPHATE CYTIDYLYLTRANSFERASE, CHLOROPLASTIC"/>
    <property type="match status" value="1"/>
</dbReference>
<dbReference type="GO" id="GO:0019288">
    <property type="term" value="P:isopentenyl diphosphate biosynthetic process, methylerythritol 4-phosphate pathway"/>
    <property type="evidence" value="ECO:0007669"/>
    <property type="project" value="UniProtKB-UniRule"/>
</dbReference>
<dbReference type="NCBIfam" id="TIGR00453">
    <property type="entry name" value="ispD"/>
    <property type="match status" value="1"/>
</dbReference>
<feature type="site" description="Positions MEP for the nucleophilic attack" evidence="7">
    <location>
        <position position="225"/>
    </location>
</feature>